<feature type="compositionally biased region" description="Low complexity" evidence="1">
    <location>
        <begin position="613"/>
        <end position="635"/>
    </location>
</feature>
<reference evidence="2" key="1">
    <citation type="journal article" date="2023" name="Mol. Phylogenet. Evol.">
        <title>Genome-scale phylogeny and comparative genomics of the fungal order Sordariales.</title>
        <authorList>
            <person name="Hensen N."/>
            <person name="Bonometti L."/>
            <person name="Westerberg I."/>
            <person name="Brannstrom I.O."/>
            <person name="Guillou S."/>
            <person name="Cros-Aarteil S."/>
            <person name="Calhoun S."/>
            <person name="Haridas S."/>
            <person name="Kuo A."/>
            <person name="Mondo S."/>
            <person name="Pangilinan J."/>
            <person name="Riley R."/>
            <person name="LaButti K."/>
            <person name="Andreopoulos B."/>
            <person name="Lipzen A."/>
            <person name="Chen C."/>
            <person name="Yan M."/>
            <person name="Daum C."/>
            <person name="Ng V."/>
            <person name="Clum A."/>
            <person name="Steindorff A."/>
            <person name="Ohm R.A."/>
            <person name="Martin F."/>
            <person name="Silar P."/>
            <person name="Natvig D.O."/>
            <person name="Lalanne C."/>
            <person name="Gautier V."/>
            <person name="Ament-Velasquez S.L."/>
            <person name="Kruys A."/>
            <person name="Hutchinson M.I."/>
            <person name="Powell A.J."/>
            <person name="Barry K."/>
            <person name="Miller A.N."/>
            <person name="Grigoriev I.V."/>
            <person name="Debuchy R."/>
            <person name="Gladieux P."/>
            <person name="Hiltunen Thoren M."/>
            <person name="Johannesson H."/>
        </authorList>
    </citation>
    <scope>NUCLEOTIDE SEQUENCE</scope>
    <source>
        <strain evidence="2">PSN243</strain>
    </source>
</reference>
<gene>
    <name evidence="2" type="ORF">QBC34DRAFT_376858</name>
</gene>
<feature type="region of interest" description="Disordered" evidence="1">
    <location>
        <begin position="481"/>
        <end position="537"/>
    </location>
</feature>
<feature type="compositionally biased region" description="Polar residues" evidence="1">
    <location>
        <begin position="1032"/>
        <end position="1046"/>
    </location>
</feature>
<feature type="region of interest" description="Disordered" evidence="1">
    <location>
        <begin position="336"/>
        <end position="369"/>
    </location>
</feature>
<feature type="compositionally biased region" description="Low complexity" evidence="1">
    <location>
        <begin position="64"/>
        <end position="76"/>
    </location>
</feature>
<reference evidence="2" key="2">
    <citation type="submission" date="2023-05" db="EMBL/GenBank/DDBJ databases">
        <authorList>
            <consortium name="Lawrence Berkeley National Laboratory"/>
            <person name="Steindorff A."/>
            <person name="Hensen N."/>
            <person name="Bonometti L."/>
            <person name="Westerberg I."/>
            <person name="Brannstrom I.O."/>
            <person name="Guillou S."/>
            <person name="Cros-Aarteil S."/>
            <person name="Calhoun S."/>
            <person name="Haridas S."/>
            <person name="Kuo A."/>
            <person name="Mondo S."/>
            <person name="Pangilinan J."/>
            <person name="Riley R."/>
            <person name="Labutti K."/>
            <person name="Andreopoulos B."/>
            <person name="Lipzen A."/>
            <person name="Chen C."/>
            <person name="Yanf M."/>
            <person name="Daum C."/>
            <person name="Ng V."/>
            <person name="Clum A."/>
            <person name="Ohm R."/>
            <person name="Martin F."/>
            <person name="Silar P."/>
            <person name="Natvig D."/>
            <person name="Lalanne C."/>
            <person name="Gautier V."/>
            <person name="Ament-Velasquez S.L."/>
            <person name="Kruys A."/>
            <person name="Hutchinson M.I."/>
            <person name="Powell A.J."/>
            <person name="Barry K."/>
            <person name="Miller A.N."/>
            <person name="Grigoriev I.V."/>
            <person name="Debuchy R."/>
            <person name="Gladieux P."/>
            <person name="Thoren M.H."/>
            <person name="Johannesson H."/>
        </authorList>
    </citation>
    <scope>NUCLEOTIDE SEQUENCE</scope>
    <source>
        <strain evidence="2">PSN243</strain>
    </source>
</reference>
<feature type="compositionally biased region" description="Polar residues" evidence="1">
    <location>
        <begin position="1124"/>
        <end position="1143"/>
    </location>
</feature>
<keyword evidence="3" id="KW-1185">Reference proteome</keyword>
<accession>A0AAV9GY55</accession>
<name>A0AAV9GY55_9PEZI</name>
<feature type="compositionally biased region" description="Polar residues" evidence="1">
    <location>
        <begin position="1058"/>
        <end position="1073"/>
    </location>
</feature>
<comment type="caution">
    <text evidence="2">The sequence shown here is derived from an EMBL/GenBank/DDBJ whole genome shotgun (WGS) entry which is preliminary data.</text>
</comment>
<dbReference type="EMBL" id="MU865922">
    <property type="protein sequence ID" value="KAK4452879.1"/>
    <property type="molecule type" value="Genomic_DNA"/>
</dbReference>
<evidence type="ECO:0008006" key="4">
    <source>
        <dbReference type="Google" id="ProtNLM"/>
    </source>
</evidence>
<feature type="compositionally biased region" description="Pro residues" evidence="1">
    <location>
        <begin position="588"/>
        <end position="609"/>
    </location>
</feature>
<feature type="region of interest" description="Disordered" evidence="1">
    <location>
        <begin position="216"/>
        <end position="236"/>
    </location>
</feature>
<sequence>MGNSQSAIVDLDDAHRRRSHRLSKPKTGNHATAGLLSPGSFSNSSKRHSNARMSFLPPPPSPASTPTTASTFDTTAQAHAGPEQHRQQQQTTHIERSAAAVSVQRNESRRRRSLFRSRSSQGSPDQERRQSSLGPFSRVADRLSRTNSMTYESALSYYGNPGPESWQPPPAGSRTSWNYDMSSYEAKRLLNLTEEPRFELAATMSENKMTVVTETTWKSSNPAQPSNPPSTTISRANSDLSLYMPVRRRSIIQKPGVATRANSLRDGPPARPNIRFSHPPTPNMSRQPSVESLRNGVLSMPPMMRDPEVQRAVTPCEDDYQSTGAFKLGSLRIVNGAASPGSPEVEKSRVKGDRSQGFSSPHADYFEPTRTVRPGPTVAGQPPKAQFLSLKAEEQQPRPISLSPIQTSFLNLDSPSVASGPVSTTLPPAVPVVSDYLANITFSPFSLENPLPLSPKLETTSKNAAMDDHLFEDEAQIEYSSNEVLDVREDASAKPKIERDGDAGSRVSRTDSGFESARSPSEYSHKPLTKADSGYSSNVSLRSFQAKAQERELTLTLEKRSSQSSRGAVSVQSEERRSLSFVSAVSHPIPPQREAPPPPVPPKDFPPMSPIQSKSSTSTKKSGSSGEISKLSTSTRPPVLPTLSLPLRTGGPKSPESVPRTPGSARSAKSARSDRSAMSIGSPTHKPSKSQRLLSSARRPTAGPPTVHPAHFEEKASIPVVPREVEHKTHEHAGLFPLTSKRLTLKPRASLDTLKTIFSVGSMEASHEATANPPTAAKVPAPVAEEEHEAREPGWRHTLQAVPSSLVSAAVHAIPRKPVPRKRLSEHQLSAKVNGGESPAKSSSPDSILVAEAELSTYSSISNSLGNNAYDNALIAMASGEDGPLSPQIVSRTLTLNESAMRRLEMGSPISNKSPLCLPSPAPPSPVVARNASMGDKAKSPPPISMMTRRPMSLRVPQPLRSQSSTERLSRQGSRENIQSYPAAQPPLARRPSRDSVRSYPAYPTVPDSASERSDPSPAIPPMDPRRIMAFRQSQSSSYQAQNWETQTEHDYPRKTSRSNSMVGHSRNNSVSSAPGGHPGYGIHRPGSAQSWQVYSARPQLRHRSSHDGFNLHQRHSQYGHPPSMSNGYTSKSKYDPWNSNGQFDPGAGLGLQDSRYPPYVPRGHHRNRSASRITPHVPYRVLHSYNSPAYRNAPIWG</sequence>
<evidence type="ECO:0000313" key="2">
    <source>
        <dbReference type="EMBL" id="KAK4452879.1"/>
    </source>
</evidence>
<evidence type="ECO:0000313" key="3">
    <source>
        <dbReference type="Proteomes" id="UP001321760"/>
    </source>
</evidence>
<feature type="region of interest" description="Disordered" evidence="1">
    <location>
        <begin position="257"/>
        <end position="289"/>
    </location>
</feature>
<feature type="compositionally biased region" description="Basic and acidic residues" evidence="1">
    <location>
        <begin position="485"/>
        <end position="503"/>
    </location>
</feature>
<dbReference type="AlphaFoldDB" id="A0AAV9GY55"/>
<organism evidence="2 3">
    <name type="scientific">Podospora aff. communis PSN243</name>
    <dbReference type="NCBI Taxonomy" id="3040156"/>
    <lineage>
        <taxon>Eukaryota</taxon>
        <taxon>Fungi</taxon>
        <taxon>Dikarya</taxon>
        <taxon>Ascomycota</taxon>
        <taxon>Pezizomycotina</taxon>
        <taxon>Sordariomycetes</taxon>
        <taxon>Sordariomycetidae</taxon>
        <taxon>Sordariales</taxon>
        <taxon>Podosporaceae</taxon>
        <taxon>Podospora</taxon>
    </lineage>
</organism>
<feature type="compositionally biased region" description="Polar residues" evidence="1">
    <location>
        <begin position="510"/>
        <end position="522"/>
    </location>
</feature>
<feature type="region of interest" description="Disordered" evidence="1">
    <location>
        <begin position="820"/>
        <end position="846"/>
    </location>
</feature>
<feature type="compositionally biased region" description="Polar residues" evidence="1">
    <location>
        <begin position="562"/>
        <end position="572"/>
    </location>
</feature>
<protein>
    <recommendedName>
        <fullName evidence="4">Proteophosphoglycan ppg4</fullName>
    </recommendedName>
</protein>
<feature type="region of interest" description="Disordered" evidence="1">
    <location>
        <begin position="1105"/>
        <end position="1170"/>
    </location>
</feature>
<feature type="compositionally biased region" description="Basic and acidic residues" evidence="1">
    <location>
        <begin position="344"/>
        <end position="354"/>
    </location>
</feature>
<feature type="region of interest" description="Disordered" evidence="1">
    <location>
        <begin position="1"/>
        <end position="141"/>
    </location>
</feature>
<evidence type="ECO:0000256" key="1">
    <source>
        <dbReference type="SAM" id="MobiDB-lite"/>
    </source>
</evidence>
<dbReference type="Proteomes" id="UP001321760">
    <property type="component" value="Unassembled WGS sequence"/>
</dbReference>
<feature type="region of interest" description="Disordered" evidence="1">
    <location>
        <begin position="555"/>
        <end position="720"/>
    </location>
</feature>
<feature type="region of interest" description="Disordered" evidence="1">
    <location>
        <begin position="908"/>
        <end position="1087"/>
    </location>
</feature>
<proteinExistence type="predicted"/>